<dbReference type="AlphaFoldDB" id="A0A0A9FIX7"/>
<organism evidence="2">
    <name type="scientific">Arundo donax</name>
    <name type="common">Giant reed</name>
    <name type="synonym">Donax arundinaceus</name>
    <dbReference type="NCBI Taxonomy" id="35708"/>
    <lineage>
        <taxon>Eukaryota</taxon>
        <taxon>Viridiplantae</taxon>
        <taxon>Streptophyta</taxon>
        <taxon>Embryophyta</taxon>
        <taxon>Tracheophyta</taxon>
        <taxon>Spermatophyta</taxon>
        <taxon>Magnoliopsida</taxon>
        <taxon>Liliopsida</taxon>
        <taxon>Poales</taxon>
        <taxon>Poaceae</taxon>
        <taxon>PACMAD clade</taxon>
        <taxon>Arundinoideae</taxon>
        <taxon>Arundineae</taxon>
        <taxon>Arundo</taxon>
    </lineage>
</organism>
<evidence type="ECO:0000256" key="1">
    <source>
        <dbReference type="SAM" id="MobiDB-lite"/>
    </source>
</evidence>
<reference evidence="2" key="1">
    <citation type="submission" date="2014-09" db="EMBL/GenBank/DDBJ databases">
        <authorList>
            <person name="Magalhaes I.L.F."/>
            <person name="Oliveira U."/>
            <person name="Santos F.R."/>
            <person name="Vidigal T.H.D.A."/>
            <person name="Brescovit A.D."/>
            <person name="Santos A.J."/>
        </authorList>
    </citation>
    <scope>NUCLEOTIDE SEQUENCE</scope>
    <source>
        <tissue evidence="2">Shoot tissue taken approximately 20 cm above the soil surface</tissue>
    </source>
</reference>
<proteinExistence type="predicted"/>
<evidence type="ECO:0000313" key="2">
    <source>
        <dbReference type="EMBL" id="JAE08218.1"/>
    </source>
</evidence>
<protein>
    <submittedName>
        <fullName evidence="2">Uncharacterized protein</fullName>
    </submittedName>
</protein>
<dbReference type="EMBL" id="GBRH01189678">
    <property type="protein sequence ID" value="JAE08218.1"/>
    <property type="molecule type" value="Transcribed_RNA"/>
</dbReference>
<accession>A0A0A9FIX7</accession>
<reference evidence="2" key="2">
    <citation type="journal article" date="2015" name="Data Brief">
        <title>Shoot transcriptome of the giant reed, Arundo donax.</title>
        <authorList>
            <person name="Barrero R.A."/>
            <person name="Guerrero F.D."/>
            <person name="Moolhuijzen P."/>
            <person name="Goolsby J.A."/>
            <person name="Tidwell J."/>
            <person name="Bellgard S.E."/>
            <person name="Bellgard M.I."/>
        </authorList>
    </citation>
    <scope>NUCLEOTIDE SEQUENCE</scope>
    <source>
        <tissue evidence="2">Shoot tissue taken approximately 20 cm above the soil surface</tissue>
    </source>
</reference>
<name>A0A0A9FIX7_ARUDO</name>
<feature type="region of interest" description="Disordered" evidence="1">
    <location>
        <begin position="1"/>
        <end position="30"/>
    </location>
</feature>
<feature type="compositionally biased region" description="Basic and acidic residues" evidence="1">
    <location>
        <begin position="1"/>
        <end position="14"/>
    </location>
</feature>
<sequence>MMGDRVERERERKAAAVSSTASHARGFPPVSPGMARVMELSSPSFFHQNFRGFF</sequence>